<dbReference type="Gene3D" id="2.40.420.20">
    <property type="match status" value="1"/>
</dbReference>
<dbReference type="PROSITE" id="PS51257">
    <property type="entry name" value="PROKAR_LIPOPROTEIN"/>
    <property type="match status" value="1"/>
</dbReference>
<keyword evidence="7" id="KW-1185">Reference proteome</keyword>
<protein>
    <submittedName>
        <fullName evidence="6">RND family efflux transporter MFP subunit</fullName>
    </submittedName>
</protein>
<organism evidence="6 7">
    <name type="scientific">Tahibacter aquaticus</name>
    <dbReference type="NCBI Taxonomy" id="520092"/>
    <lineage>
        <taxon>Bacteria</taxon>
        <taxon>Pseudomonadati</taxon>
        <taxon>Pseudomonadota</taxon>
        <taxon>Gammaproteobacteria</taxon>
        <taxon>Lysobacterales</taxon>
        <taxon>Rhodanobacteraceae</taxon>
        <taxon>Tahibacter</taxon>
    </lineage>
</organism>
<dbReference type="Pfam" id="PF25876">
    <property type="entry name" value="HH_MFP_RND"/>
    <property type="match status" value="1"/>
</dbReference>
<dbReference type="SUPFAM" id="SSF111369">
    <property type="entry name" value="HlyD-like secretion proteins"/>
    <property type="match status" value="1"/>
</dbReference>
<comment type="caution">
    <text evidence="6">The sequence shown here is derived from an EMBL/GenBank/DDBJ whole genome shotgun (WGS) entry which is preliminary data.</text>
</comment>
<evidence type="ECO:0000259" key="5">
    <source>
        <dbReference type="Pfam" id="PF25954"/>
    </source>
</evidence>
<dbReference type="Gene3D" id="2.40.30.170">
    <property type="match status" value="1"/>
</dbReference>
<feature type="chain" id="PRO_5020280528" evidence="3">
    <location>
        <begin position="26"/>
        <end position="358"/>
    </location>
</feature>
<feature type="signal peptide" evidence="3">
    <location>
        <begin position="1"/>
        <end position="25"/>
    </location>
</feature>
<comment type="similarity">
    <text evidence="1">Belongs to the membrane fusion protein (MFP) (TC 8.A.1) family.</text>
</comment>
<reference evidence="6 7" key="1">
    <citation type="submission" date="2019-03" db="EMBL/GenBank/DDBJ databases">
        <title>Genomic Encyclopedia of Type Strains, Phase IV (KMG-IV): sequencing the most valuable type-strain genomes for metagenomic binning, comparative biology and taxonomic classification.</title>
        <authorList>
            <person name="Goeker M."/>
        </authorList>
    </citation>
    <scope>NUCLEOTIDE SEQUENCE [LARGE SCALE GENOMIC DNA]</scope>
    <source>
        <strain evidence="6 7">DSM 21667</strain>
    </source>
</reference>
<dbReference type="Gene3D" id="2.40.50.100">
    <property type="match status" value="1"/>
</dbReference>
<proteinExistence type="inferred from homology"/>
<dbReference type="Pfam" id="PF25954">
    <property type="entry name" value="Beta-barrel_RND_2"/>
    <property type="match status" value="1"/>
</dbReference>
<feature type="domain" description="CusB-like beta-barrel" evidence="5">
    <location>
        <begin position="206"/>
        <end position="276"/>
    </location>
</feature>
<gene>
    <name evidence="6" type="ORF">DFR29_12443</name>
</gene>
<accession>A0A4R6YKT1</accession>
<evidence type="ECO:0000256" key="2">
    <source>
        <dbReference type="SAM" id="Coils"/>
    </source>
</evidence>
<dbReference type="PANTHER" id="PTHR30469">
    <property type="entry name" value="MULTIDRUG RESISTANCE PROTEIN MDTA"/>
    <property type="match status" value="1"/>
</dbReference>
<dbReference type="PANTHER" id="PTHR30469:SF18">
    <property type="entry name" value="RESISTANCE-NODULATION-CELL DIVISION (RND) EFFLUX MEMBRANE FUSION PROTEIN-RELATED"/>
    <property type="match status" value="1"/>
</dbReference>
<dbReference type="AlphaFoldDB" id="A0A4R6YKT1"/>
<evidence type="ECO:0000313" key="6">
    <source>
        <dbReference type="EMBL" id="TDR37746.1"/>
    </source>
</evidence>
<dbReference type="Proteomes" id="UP000295293">
    <property type="component" value="Unassembled WGS sequence"/>
</dbReference>
<sequence length="358" mass="36990">MRAMRTLFVAGSLLALSACGNERNAAELPPLPALATITIQEANSDQGRAWDGVVEAIQRADLSAQTTGRAVGVDADVNDRVAAGAVLLRLSAVEQQAGVNVARAQLHAADAAASEAEATVARYTALAAKQLVSRLQIDQLRATRDRAVAARDAARAQLLQAEQQTDYTVVRAPFAGLVSARHVEPGESIVAGQPLMSVYAPGALRIQVQVPQSEADAIGVLKRAQVVLADGRAIAAAAFTVYPAADAAGHSVTVRVVLPELTDPPRPGATAKVMFAIPGVGGVVRIPSSALVQRGEISGTYVLDGNRLFLRQLRLGVHAGEQVEVLAGLKGGERVAADPVAALQALAAQRTAAGKASD</sequence>
<dbReference type="EMBL" id="SNZH01000024">
    <property type="protein sequence ID" value="TDR37746.1"/>
    <property type="molecule type" value="Genomic_DNA"/>
</dbReference>
<dbReference type="Gene3D" id="1.10.287.470">
    <property type="entry name" value="Helix hairpin bin"/>
    <property type="match status" value="1"/>
</dbReference>
<feature type="coiled-coil region" evidence="2">
    <location>
        <begin position="137"/>
        <end position="164"/>
    </location>
</feature>
<evidence type="ECO:0000259" key="4">
    <source>
        <dbReference type="Pfam" id="PF25876"/>
    </source>
</evidence>
<evidence type="ECO:0000256" key="1">
    <source>
        <dbReference type="ARBA" id="ARBA00009477"/>
    </source>
</evidence>
<name>A0A4R6YKT1_9GAMM</name>
<keyword evidence="2" id="KW-0175">Coiled coil</keyword>
<evidence type="ECO:0000256" key="3">
    <source>
        <dbReference type="SAM" id="SignalP"/>
    </source>
</evidence>
<evidence type="ECO:0000313" key="7">
    <source>
        <dbReference type="Proteomes" id="UP000295293"/>
    </source>
</evidence>
<feature type="domain" description="Multidrug resistance protein MdtA-like alpha-helical hairpin" evidence="4">
    <location>
        <begin position="100"/>
        <end position="168"/>
    </location>
</feature>
<keyword evidence="3" id="KW-0732">Signal</keyword>
<dbReference type="InterPro" id="IPR006143">
    <property type="entry name" value="RND_pump_MFP"/>
</dbReference>
<dbReference type="InterPro" id="IPR058792">
    <property type="entry name" value="Beta-barrel_RND_2"/>
</dbReference>
<dbReference type="GO" id="GO:0015562">
    <property type="term" value="F:efflux transmembrane transporter activity"/>
    <property type="evidence" value="ECO:0007669"/>
    <property type="project" value="TreeGrafter"/>
</dbReference>
<dbReference type="InterPro" id="IPR058624">
    <property type="entry name" value="MdtA-like_HH"/>
</dbReference>
<dbReference type="NCBIfam" id="TIGR01730">
    <property type="entry name" value="RND_mfp"/>
    <property type="match status" value="1"/>
</dbReference>
<dbReference type="GO" id="GO:1990281">
    <property type="term" value="C:efflux pump complex"/>
    <property type="evidence" value="ECO:0007669"/>
    <property type="project" value="TreeGrafter"/>
</dbReference>